<gene>
    <name evidence="2" type="ORF">FY528_10065</name>
</gene>
<feature type="chain" id="PRO_5023073429" evidence="1">
    <location>
        <begin position="32"/>
        <end position="962"/>
    </location>
</feature>
<evidence type="ECO:0000256" key="1">
    <source>
        <dbReference type="SAM" id="SignalP"/>
    </source>
</evidence>
<proteinExistence type="predicted"/>
<reference evidence="2 3" key="1">
    <citation type="submission" date="2019-08" db="EMBL/GenBank/DDBJ databases">
        <authorList>
            <person name="Seo M.-J."/>
        </authorList>
    </citation>
    <scope>NUCLEOTIDE SEQUENCE [LARGE SCALE GENOMIC DNA]</scope>
    <source>
        <strain evidence="2 3">KIGAM108</strain>
    </source>
</reference>
<name>A0A5D6V0F4_9BACT</name>
<keyword evidence="3" id="KW-1185">Reference proteome</keyword>
<dbReference type="NCBIfam" id="TIGR04131">
    <property type="entry name" value="Bac_Flav_CTERM"/>
    <property type="match status" value="1"/>
</dbReference>
<feature type="signal peptide" evidence="1">
    <location>
        <begin position="1"/>
        <end position="31"/>
    </location>
</feature>
<dbReference type="InterPro" id="IPR026341">
    <property type="entry name" value="T9SS_type_B"/>
</dbReference>
<dbReference type="EMBL" id="VTHL01000009">
    <property type="protein sequence ID" value="TYZ09581.1"/>
    <property type="molecule type" value="Genomic_DNA"/>
</dbReference>
<dbReference type="AlphaFoldDB" id="A0A5D6V0F4"/>
<dbReference type="RefSeq" id="WP_149070878.1">
    <property type="nucleotide sequence ID" value="NZ_VTHL01000009.1"/>
</dbReference>
<keyword evidence="1" id="KW-0732">Signal</keyword>
<accession>A0A5D6V0F4</accession>
<comment type="caution">
    <text evidence="2">The sequence shown here is derived from an EMBL/GenBank/DDBJ whole genome shotgun (WGS) entry which is preliminary data.</text>
</comment>
<evidence type="ECO:0000313" key="3">
    <source>
        <dbReference type="Proteomes" id="UP000322791"/>
    </source>
</evidence>
<dbReference type="Pfam" id="PF13585">
    <property type="entry name" value="CHU_C"/>
    <property type="match status" value="1"/>
</dbReference>
<evidence type="ECO:0000313" key="2">
    <source>
        <dbReference type="EMBL" id="TYZ09581.1"/>
    </source>
</evidence>
<protein>
    <submittedName>
        <fullName evidence="2">Gliding motility-associated C-terminal domain-containing protein</fullName>
    </submittedName>
</protein>
<sequence>MPLPLFSGRLFCCLKASCVLLLLLLAGPARATHIVGGELELQHQSGDTYRLTLNLYFDDINGSAGALDQNLTVGLFAKSTHQLLQAVSLPLASDAFVAYTNPECESPSLRTRKLVYTLLVDLPAATYADARGYYAAVERCCRNGTINNIESPADAAQVFYLEFPPVVRNGQVLRNSTPRIFPPLSDYACKGELFYFNFGGEDADGDSLVYELATPLNGRSDAIDPKPDVPSAAPYQPIRWLPGYSTAAQILGSPALIIDRRTGQLQVRPSQLGLFVFSIKCLEYRQGVKLGEVQRDFQLKVLNCPPNQTPSLTAWLPNQTRAYVPGRDTLRLVPGPDRCLPLRFTDPDAASQLTLSLQPVNFRGPLPTLSLTQGTVRTAGAPDTLASELCFANCIDTGGKVFLLDVVVADNGCSLPRRDTVRVAFMATAPPNEVPAVRTTTTSPQRAKPGELVSFDVFARDADQDPLTLTLQGVNFDALALGAELETTPVGEEVRGRFRWRVPCPVAGETRYAFRFIGAAKPCDRVQADTLVVVVEIDDTNVPPQLTTTAGATRPLVVRPDQVLRFTLAGTDADQDAVTLTMTGQGFSPVAVGATLTQETGPGTSDGVFTWLVPCPPIDQSLYTFTFTASSRACDSTQATSLTIPIQIERRNEPPVLTTTASTIAPVRVRVGEVVAFDLLATDPENQPLELGMVGNGFAAAAVGAQLTLEPGAQRLGGHFRWQVPCPAPGQTSYAFTFTATDLPCGVPGTDEQVVTLQIDDPNTPPVLASTLFTAAAPITLLPGSTLEAPVSGQDAEGNPLTLTARGVGFDLAAAGMQFTARSAGGQATGSFRWTPACTLPLGREYAVVFALQEGACRPQPREQTVRFAVANPDETAFTPPNIFTPNQDGRNDFFELPTLPPDYCVQRFAGIQIFNRWGKPVYESGSRSFRWDGGGLPAGVYFYLIRYTNQRQYKGYVTIAH</sequence>
<organism evidence="2 3">
    <name type="scientific">Hymenobacter lutimineralis</name>
    <dbReference type="NCBI Taxonomy" id="2606448"/>
    <lineage>
        <taxon>Bacteria</taxon>
        <taxon>Pseudomonadati</taxon>
        <taxon>Bacteroidota</taxon>
        <taxon>Cytophagia</taxon>
        <taxon>Cytophagales</taxon>
        <taxon>Hymenobacteraceae</taxon>
        <taxon>Hymenobacter</taxon>
    </lineage>
</organism>
<dbReference type="Proteomes" id="UP000322791">
    <property type="component" value="Unassembled WGS sequence"/>
</dbReference>